<sequence length="94" mass="10613">MPIRLRRTVEDAMVECIQSPADYAAATFDDVFASEWFTQWRRTAPGLIGCRQVITGDAHELAQLSDVLDALGREHGFHVSVDFQLDYGYHRTVA</sequence>
<gene>
    <name evidence="1" type="ORF">FRX94_03020</name>
</gene>
<evidence type="ECO:0000313" key="2">
    <source>
        <dbReference type="Proteomes" id="UP000320791"/>
    </source>
</evidence>
<keyword evidence="2" id="KW-1185">Reference proteome</keyword>
<dbReference type="AlphaFoldDB" id="A0A5C5UQV4"/>
<evidence type="ECO:0000313" key="1">
    <source>
        <dbReference type="EMBL" id="TWT28556.1"/>
    </source>
</evidence>
<dbReference type="RefSeq" id="WP_146323642.1">
    <property type="nucleotide sequence ID" value="NZ_BAABLR010000014.1"/>
</dbReference>
<proteinExistence type="predicted"/>
<dbReference type="OrthoDB" id="4414464at2"/>
<protein>
    <submittedName>
        <fullName evidence="1">Uncharacterized protein</fullName>
    </submittedName>
</protein>
<organism evidence="1 2">
    <name type="scientific">Corynebacterium canis</name>
    <dbReference type="NCBI Taxonomy" id="679663"/>
    <lineage>
        <taxon>Bacteria</taxon>
        <taxon>Bacillati</taxon>
        <taxon>Actinomycetota</taxon>
        <taxon>Actinomycetes</taxon>
        <taxon>Mycobacteriales</taxon>
        <taxon>Corynebacteriaceae</taxon>
        <taxon>Corynebacterium</taxon>
    </lineage>
</organism>
<dbReference type="EMBL" id="VOHM01000004">
    <property type="protein sequence ID" value="TWT28556.1"/>
    <property type="molecule type" value="Genomic_DNA"/>
</dbReference>
<accession>A0A5C5UQV4</accession>
<comment type="caution">
    <text evidence="1">The sequence shown here is derived from an EMBL/GenBank/DDBJ whole genome shotgun (WGS) entry which is preliminary data.</text>
</comment>
<name>A0A5C5UQV4_9CORY</name>
<dbReference type="Proteomes" id="UP000320791">
    <property type="component" value="Unassembled WGS sequence"/>
</dbReference>
<reference evidence="1 2" key="1">
    <citation type="submission" date="2019-08" db="EMBL/GenBank/DDBJ databases">
        <authorList>
            <person name="Lei W."/>
        </authorList>
    </citation>
    <scope>NUCLEOTIDE SEQUENCE [LARGE SCALE GENOMIC DNA]</scope>
    <source>
        <strain evidence="1 2">CCUG 58627</strain>
    </source>
</reference>